<dbReference type="SUPFAM" id="SSF52129">
    <property type="entry name" value="Caspase-like"/>
    <property type="match status" value="1"/>
</dbReference>
<organism evidence="5 6">
    <name type="scientific">Cognatiyoonia koreensis</name>
    <dbReference type="NCBI Taxonomy" id="364200"/>
    <lineage>
        <taxon>Bacteria</taxon>
        <taxon>Pseudomonadati</taxon>
        <taxon>Pseudomonadota</taxon>
        <taxon>Alphaproteobacteria</taxon>
        <taxon>Rhodobacterales</taxon>
        <taxon>Paracoccaceae</taxon>
        <taxon>Cognatiyoonia</taxon>
    </lineage>
</organism>
<feature type="domain" description="Peptidoglycan binding-like" evidence="4">
    <location>
        <begin position="489"/>
        <end position="539"/>
    </location>
</feature>
<dbReference type="Proteomes" id="UP000199167">
    <property type="component" value="Unassembled WGS sequence"/>
</dbReference>
<feature type="signal peptide" evidence="2">
    <location>
        <begin position="1"/>
        <end position="17"/>
    </location>
</feature>
<name>A0A1I0RIA5_9RHOB</name>
<dbReference type="AlphaFoldDB" id="A0A1I0RIA5"/>
<gene>
    <name evidence="5" type="ORF">SAMN04488515_2732</name>
</gene>
<dbReference type="SUPFAM" id="SSF47090">
    <property type="entry name" value="PGBD-like"/>
    <property type="match status" value="2"/>
</dbReference>
<feature type="domain" description="Peptidase C14 caspase" evidence="3">
    <location>
        <begin position="20"/>
        <end position="85"/>
    </location>
</feature>
<protein>
    <submittedName>
        <fullName evidence="5">Putative peptidoglycan binding domain-containing protein</fullName>
    </submittedName>
</protein>
<evidence type="ECO:0000256" key="1">
    <source>
        <dbReference type="SAM" id="Coils"/>
    </source>
</evidence>
<evidence type="ECO:0000313" key="5">
    <source>
        <dbReference type="EMBL" id="SEW40680.1"/>
    </source>
</evidence>
<keyword evidence="2" id="KW-0732">Signal</keyword>
<dbReference type="Gene3D" id="1.10.101.10">
    <property type="entry name" value="PGBD-like superfamily/PGBD"/>
    <property type="match status" value="2"/>
</dbReference>
<dbReference type="Pfam" id="PF00656">
    <property type="entry name" value="Peptidase_C14"/>
    <property type="match status" value="1"/>
</dbReference>
<feature type="coiled-coil region" evidence="1">
    <location>
        <begin position="350"/>
        <end position="377"/>
    </location>
</feature>
<evidence type="ECO:0000259" key="3">
    <source>
        <dbReference type="Pfam" id="PF00656"/>
    </source>
</evidence>
<evidence type="ECO:0000256" key="2">
    <source>
        <dbReference type="SAM" id="SignalP"/>
    </source>
</evidence>
<dbReference type="InterPro" id="IPR002477">
    <property type="entry name" value="Peptidoglycan-bd-like"/>
</dbReference>
<dbReference type="EMBL" id="FOIZ01000002">
    <property type="protein sequence ID" value="SEW40680.1"/>
    <property type="molecule type" value="Genomic_DNA"/>
</dbReference>
<dbReference type="RefSeq" id="WP_089995815.1">
    <property type="nucleotide sequence ID" value="NZ_FOIZ01000002.1"/>
</dbReference>
<dbReference type="Gene3D" id="3.40.50.1460">
    <property type="match status" value="1"/>
</dbReference>
<evidence type="ECO:0000259" key="4">
    <source>
        <dbReference type="Pfam" id="PF01471"/>
    </source>
</evidence>
<dbReference type="InterPro" id="IPR011600">
    <property type="entry name" value="Pept_C14_caspase"/>
</dbReference>
<reference evidence="5 6" key="1">
    <citation type="submission" date="2016-10" db="EMBL/GenBank/DDBJ databases">
        <authorList>
            <person name="de Groot N.N."/>
        </authorList>
    </citation>
    <scope>NUCLEOTIDE SEQUENCE [LARGE SCALE GENOMIC DNA]</scope>
    <source>
        <strain evidence="5 6">DSM 17925</strain>
    </source>
</reference>
<feature type="domain" description="Peptidoglycan binding-like" evidence="4">
    <location>
        <begin position="289"/>
        <end position="344"/>
    </location>
</feature>
<sequence>MHRLLLLTTLLAGPAFAQDAALLLGVDRYSELDRLRNGTDIAEAAGPLARLGFETQVGADPTGAQMQELATRFADSRGTADRMIVGLSGRFATDGITTWLLGADTDEPGLFTVGQDALGIDSLLSVMGAAAGQSILVIGQNPDRGRTYDDLLRTGLGDLDIPQGVTVVIGEPDDAADYLQVIASPGADAIALAKSNRRLLLGGFVPDRLVLVPEDATETPAAPQTVDTAAEDAMWEGAQALDTAEAYLDYLSKYPAGQYVDEAQERISAINREPNRQDRLAEESLALTRNQRRDIQRDLTVLNYNTRGIDGIFGPGTRQAITNWQQQTGFAQTSYLTADQINQLDAQAARRSAEIEAEAARARAEEERRDRAFWQETGAAGDEPGYRAYLDRFPDGLFAGEARNRLDAIEADKLAAAETQDKAGWDRARAIDTIPGYRDYLAAFEDGAFRRAARDRIKEIRRAANSAEASEDAEAAEVELNVDPITARLIEGKLASLGLDPGPADGEFTDETRRALRLYQRDRGLPTSGFLDRGTVSQLLADTIGNITR</sequence>
<dbReference type="InterPro" id="IPR036365">
    <property type="entry name" value="PGBD-like_sf"/>
</dbReference>
<evidence type="ECO:0000313" key="6">
    <source>
        <dbReference type="Proteomes" id="UP000199167"/>
    </source>
</evidence>
<dbReference type="OrthoDB" id="8092964at2"/>
<proteinExistence type="predicted"/>
<dbReference type="GO" id="GO:0006508">
    <property type="term" value="P:proteolysis"/>
    <property type="evidence" value="ECO:0007669"/>
    <property type="project" value="InterPro"/>
</dbReference>
<dbReference type="GO" id="GO:0004197">
    <property type="term" value="F:cysteine-type endopeptidase activity"/>
    <property type="evidence" value="ECO:0007669"/>
    <property type="project" value="InterPro"/>
</dbReference>
<accession>A0A1I0RIA5</accession>
<dbReference type="STRING" id="364200.SAMN04488515_2732"/>
<dbReference type="InterPro" id="IPR036366">
    <property type="entry name" value="PGBDSf"/>
</dbReference>
<dbReference type="Pfam" id="PF01471">
    <property type="entry name" value="PG_binding_1"/>
    <property type="match status" value="2"/>
</dbReference>
<feature type="chain" id="PRO_5011766894" evidence="2">
    <location>
        <begin position="18"/>
        <end position="549"/>
    </location>
</feature>
<keyword evidence="1" id="KW-0175">Coiled coil</keyword>
<dbReference type="InterPro" id="IPR029030">
    <property type="entry name" value="Caspase-like_dom_sf"/>
</dbReference>
<keyword evidence="6" id="KW-1185">Reference proteome</keyword>